<reference evidence="3 4" key="1">
    <citation type="journal article" date="2020" name="ISME J.">
        <title>Uncovering the hidden diversity of litter-decomposition mechanisms in mushroom-forming fungi.</title>
        <authorList>
            <person name="Floudas D."/>
            <person name="Bentzer J."/>
            <person name="Ahren D."/>
            <person name="Johansson T."/>
            <person name="Persson P."/>
            <person name="Tunlid A."/>
        </authorList>
    </citation>
    <scope>NUCLEOTIDE SEQUENCE [LARGE SCALE GENOMIC DNA]</scope>
    <source>
        <strain evidence="3 4">CBS 406.79</strain>
    </source>
</reference>
<evidence type="ECO:0000313" key="4">
    <source>
        <dbReference type="Proteomes" id="UP000518752"/>
    </source>
</evidence>
<sequence length="384" mass="43336">MAEIFWVDERIREQEEMLESLDPNWRVGIATAATSTTTGGDYRLQRGRGPQQAEARRSTGTSTDRSLSRQPWPTPSASPKFVHRNTSRVITSSNEDGDVNNNDIDTGLNLLPLWLVGSLTSHTQLEVLHLVKIGDDDERPMRAPPSSVPSTPVKRSEDHQQGSPLKRVKQRATSAPEIASTLSIVTTTRKQFYEVYGGWHSHLTSLYPVVEPRKSVKALPGTSKDNPKRFIFPNALPELSEHFPARPGAHGLLFGMRVGIENMLVEKTPICELFGPADLKEYYGTYRIIRQRLITKEEFNFQRLSVQKDIALEIARTKLGGSIYYLFVKARVAGRTKGNKTATPRPDGTRARRQRIYELGSGVEMKRYQGLEKRRRAMKRDLAK</sequence>
<protein>
    <recommendedName>
        <fullName evidence="2">DUF6697 domain-containing protein</fullName>
    </recommendedName>
</protein>
<dbReference type="OrthoDB" id="10267070at2759"/>
<feature type="domain" description="DUF6697" evidence="2">
    <location>
        <begin position="187"/>
        <end position="343"/>
    </location>
</feature>
<proteinExistence type="predicted"/>
<keyword evidence="4" id="KW-1185">Reference proteome</keyword>
<accession>A0A8H5MEF1</accession>
<dbReference type="AlphaFoldDB" id="A0A8H5MEF1"/>
<gene>
    <name evidence="3" type="ORF">D9757_004000</name>
</gene>
<dbReference type="InterPro" id="IPR046520">
    <property type="entry name" value="DUF6697"/>
</dbReference>
<comment type="caution">
    <text evidence="3">The sequence shown here is derived from an EMBL/GenBank/DDBJ whole genome shotgun (WGS) entry which is preliminary data.</text>
</comment>
<organism evidence="3 4">
    <name type="scientific">Collybiopsis confluens</name>
    <dbReference type="NCBI Taxonomy" id="2823264"/>
    <lineage>
        <taxon>Eukaryota</taxon>
        <taxon>Fungi</taxon>
        <taxon>Dikarya</taxon>
        <taxon>Basidiomycota</taxon>
        <taxon>Agaricomycotina</taxon>
        <taxon>Agaricomycetes</taxon>
        <taxon>Agaricomycetidae</taxon>
        <taxon>Agaricales</taxon>
        <taxon>Marasmiineae</taxon>
        <taxon>Omphalotaceae</taxon>
        <taxon>Collybiopsis</taxon>
    </lineage>
</organism>
<feature type="region of interest" description="Disordered" evidence="1">
    <location>
        <begin position="36"/>
        <end position="85"/>
    </location>
</feature>
<dbReference type="Pfam" id="PF20411">
    <property type="entry name" value="DUF6697"/>
    <property type="match status" value="1"/>
</dbReference>
<name>A0A8H5MEF1_9AGAR</name>
<dbReference type="EMBL" id="JAACJN010000012">
    <property type="protein sequence ID" value="KAF5390983.1"/>
    <property type="molecule type" value="Genomic_DNA"/>
</dbReference>
<feature type="region of interest" description="Disordered" evidence="1">
    <location>
        <begin position="136"/>
        <end position="174"/>
    </location>
</feature>
<evidence type="ECO:0000256" key="1">
    <source>
        <dbReference type="SAM" id="MobiDB-lite"/>
    </source>
</evidence>
<feature type="compositionally biased region" description="Polar residues" evidence="1">
    <location>
        <begin position="58"/>
        <end position="77"/>
    </location>
</feature>
<dbReference type="Proteomes" id="UP000518752">
    <property type="component" value="Unassembled WGS sequence"/>
</dbReference>
<evidence type="ECO:0000259" key="2">
    <source>
        <dbReference type="Pfam" id="PF20411"/>
    </source>
</evidence>
<evidence type="ECO:0000313" key="3">
    <source>
        <dbReference type="EMBL" id="KAF5390983.1"/>
    </source>
</evidence>